<comment type="caution">
    <text evidence="1">The sequence shown here is derived from an EMBL/GenBank/DDBJ whole genome shotgun (WGS) entry which is preliminary data.</text>
</comment>
<name>A0AAV5I9L4_9ROSI</name>
<proteinExistence type="predicted"/>
<evidence type="ECO:0000313" key="1">
    <source>
        <dbReference type="EMBL" id="GKU93970.1"/>
    </source>
</evidence>
<keyword evidence="2" id="KW-1185">Reference proteome</keyword>
<organism evidence="1 2">
    <name type="scientific">Rubroshorea leprosula</name>
    <dbReference type="NCBI Taxonomy" id="152421"/>
    <lineage>
        <taxon>Eukaryota</taxon>
        <taxon>Viridiplantae</taxon>
        <taxon>Streptophyta</taxon>
        <taxon>Embryophyta</taxon>
        <taxon>Tracheophyta</taxon>
        <taxon>Spermatophyta</taxon>
        <taxon>Magnoliopsida</taxon>
        <taxon>eudicotyledons</taxon>
        <taxon>Gunneridae</taxon>
        <taxon>Pentapetalae</taxon>
        <taxon>rosids</taxon>
        <taxon>malvids</taxon>
        <taxon>Malvales</taxon>
        <taxon>Dipterocarpaceae</taxon>
        <taxon>Rubroshorea</taxon>
    </lineage>
</organism>
<evidence type="ECO:0000313" key="2">
    <source>
        <dbReference type="Proteomes" id="UP001054252"/>
    </source>
</evidence>
<protein>
    <submittedName>
        <fullName evidence="1">Uncharacterized protein</fullName>
    </submittedName>
</protein>
<dbReference type="EMBL" id="BPVZ01000007">
    <property type="protein sequence ID" value="GKU93970.1"/>
    <property type="molecule type" value="Genomic_DNA"/>
</dbReference>
<sequence length="60" mass="6850">MHKIENHTMLWNPLRCASNTVPELITVLTLLRRGPLNTPSFKLRSTYSIATNTYTCQTNS</sequence>
<dbReference type="AlphaFoldDB" id="A0AAV5I9L4"/>
<accession>A0AAV5I9L4</accession>
<gene>
    <name evidence="1" type="ORF">SLEP1_g7518</name>
</gene>
<reference evidence="1 2" key="1">
    <citation type="journal article" date="2021" name="Commun. Biol.">
        <title>The genome of Shorea leprosula (Dipterocarpaceae) highlights the ecological relevance of drought in aseasonal tropical rainforests.</title>
        <authorList>
            <person name="Ng K.K.S."/>
            <person name="Kobayashi M.J."/>
            <person name="Fawcett J.A."/>
            <person name="Hatakeyama M."/>
            <person name="Paape T."/>
            <person name="Ng C.H."/>
            <person name="Ang C.C."/>
            <person name="Tnah L.H."/>
            <person name="Lee C.T."/>
            <person name="Nishiyama T."/>
            <person name="Sese J."/>
            <person name="O'Brien M.J."/>
            <person name="Copetti D."/>
            <person name="Mohd Noor M.I."/>
            <person name="Ong R.C."/>
            <person name="Putra M."/>
            <person name="Sireger I.Z."/>
            <person name="Indrioko S."/>
            <person name="Kosugi Y."/>
            <person name="Izuno A."/>
            <person name="Isagi Y."/>
            <person name="Lee S.L."/>
            <person name="Shimizu K.K."/>
        </authorList>
    </citation>
    <scope>NUCLEOTIDE SEQUENCE [LARGE SCALE GENOMIC DNA]</scope>
    <source>
        <strain evidence="1">214</strain>
    </source>
</reference>
<dbReference type="Proteomes" id="UP001054252">
    <property type="component" value="Unassembled WGS sequence"/>
</dbReference>